<organism evidence="2 4">
    <name type="scientific">Frankliniella occidentalis</name>
    <name type="common">Western flower thrips</name>
    <name type="synonym">Euthrips occidentalis</name>
    <dbReference type="NCBI Taxonomy" id="133901"/>
    <lineage>
        <taxon>Eukaryota</taxon>
        <taxon>Metazoa</taxon>
        <taxon>Ecdysozoa</taxon>
        <taxon>Arthropoda</taxon>
        <taxon>Hexapoda</taxon>
        <taxon>Insecta</taxon>
        <taxon>Pterygota</taxon>
        <taxon>Neoptera</taxon>
        <taxon>Paraneoptera</taxon>
        <taxon>Thysanoptera</taxon>
        <taxon>Terebrantia</taxon>
        <taxon>Thripoidea</taxon>
        <taxon>Thripidae</taxon>
        <taxon>Frankliniella</taxon>
    </lineage>
</organism>
<proteinExistence type="predicted"/>
<gene>
    <name evidence="3 4" type="primary">LOC113208249</name>
</gene>
<dbReference type="RefSeq" id="XP_026280963.1">
    <property type="nucleotide sequence ID" value="XM_026425178.2"/>
</dbReference>
<evidence type="ECO:0000313" key="4">
    <source>
        <dbReference type="RefSeq" id="XP_026280963.1"/>
    </source>
</evidence>
<dbReference type="GeneID" id="113208249"/>
<name>A0A6J1SJP1_FRAOC</name>
<keyword evidence="2" id="KW-1185">Reference proteome</keyword>
<keyword evidence="1" id="KW-0732">Signal</keyword>
<evidence type="ECO:0000313" key="3">
    <source>
        <dbReference type="RefSeq" id="XP_026280962.1"/>
    </source>
</evidence>
<dbReference type="Proteomes" id="UP000504606">
    <property type="component" value="Unplaced"/>
</dbReference>
<feature type="signal peptide" evidence="1">
    <location>
        <begin position="1"/>
        <end position="24"/>
    </location>
</feature>
<evidence type="ECO:0000256" key="1">
    <source>
        <dbReference type="SAM" id="SignalP"/>
    </source>
</evidence>
<dbReference type="AlphaFoldDB" id="A0A6J1SJP1"/>
<evidence type="ECO:0000313" key="2">
    <source>
        <dbReference type="Proteomes" id="UP000504606"/>
    </source>
</evidence>
<reference evidence="3 4" key="1">
    <citation type="submission" date="2025-04" db="UniProtKB">
        <authorList>
            <consortium name="RefSeq"/>
        </authorList>
    </citation>
    <scope>IDENTIFICATION</scope>
    <source>
        <tissue evidence="3 4">Whole organism</tissue>
    </source>
</reference>
<accession>A0A6J1SJP1</accession>
<feature type="chain" id="PRO_5044639472" evidence="1">
    <location>
        <begin position="25"/>
        <end position="126"/>
    </location>
</feature>
<dbReference type="RefSeq" id="XP_026280962.1">
    <property type="nucleotide sequence ID" value="XM_026425177.2"/>
</dbReference>
<protein>
    <submittedName>
        <fullName evidence="3 4">Uncharacterized protein LOC113208249</fullName>
    </submittedName>
</protein>
<dbReference type="KEGG" id="foc:113208249"/>
<sequence length="126" mass="13602">MSVWAFPAVPVLGLLLLAASAGRGQPVVGMQREVRLLGRAESCRGVSISAQAVCASGLVCNPSTGTCVPVPASYQLLKFKWENRAVNKDAIESDSILYNKWRPSRPIQAVKNLDITAWSLNKIPPK</sequence>